<dbReference type="Pfam" id="PF00096">
    <property type="entry name" value="zf-C2H2"/>
    <property type="match status" value="3"/>
</dbReference>
<feature type="region of interest" description="Disordered" evidence="8">
    <location>
        <begin position="209"/>
        <end position="279"/>
    </location>
</feature>
<dbReference type="Gene3D" id="3.30.160.60">
    <property type="entry name" value="Classic Zinc Finger"/>
    <property type="match status" value="3"/>
</dbReference>
<evidence type="ECO:0000256" key="4">
    <source>
        <dbReference type="ARBA" id="ARBA00022771"/>
    </source>
</evidence>
<dbReference type="SMART" id="SM00355">
    <property type="entry name" value="ZnF_C2H2"/>
    <property type="match status" value="3"/>
</dbReference>
<dbReference type="InParanoid" id="F6ZFZ3"/>
<feature type="compositionally biased region" description="Low complexity" evidence="8">
    <location>
        <begin position="103"/>
        <end position="121"/>
    </location>
</feature>
<feature type="domain" description="C2H2-type" evidence="9">
    <location>
        <begin position="454"/>
        <end position="483"/>
    </location>
</feature>
<dbReference type="PROSITE" id="PS50157">
    <property type="entry name" value="ZINC_FINGER_C2H2_2"/>
    <property type="match status" value="3"/>
</dbReference>
<sequence>MRSLPASPTNSTCEFETSCCTPSNMEQFAHQCQRADLSDSDSRSRHSSDSCTGCNDCEAADTLLSLCGGQTNQLNGSRKPVLPPRLRYRKKYRQTFLDESENNSRSASSPSHHTAITTMSTPPYTPPPPVVDTQHAITHLTNAQPTMTMTSKPAHTTVTGSHGNDSSHSDTCSCCTDNELSNKDYLLYAPPSLSASCCDSPTMVDTATTRPYSPTLNTPVYLTPAASPANSEVSPTSGSESTKDECSDMDTDDSENDKPAEKPEPETQFPSDSKPPTFAPFFMPTISQPTAIPASSIQPIKLLHNGSGQFLPITANSNIHTMPIVIMGNMQALHQSSSAVLLMVNPQDQQQQHANFTLPPVIDTTKVKTEYLPPTTQPTQKLCTLAPAPLALRVTPPTSPVDFTQSPYMATDKISSDTNRRRSHICTYENCGKTYFKSSHLKAHLRTHTGEKPFKCQWENCGKCFARSDELSRHRRTHTGEKRFACPICDRRFMRSDHLTKHMKRHNGNRKIPNWQKEINKLSSSPRTSDPPTLLPSNTSCPTPVGYTPTSIPTTPSCRNQIKIAPKTVQASAPAKVIQYVSLATTTPCRLPLMTATTS</sequence>
<feature type="domain" description="C2H2-type" evidence="9">
    <location>
        <begin position="484"/>
        <end position="511"/>
    </location>
</feature>
<reference evidence="10" key="2">
    <citation type="journal article" date="2008" name="Genome Biol.">
        <title>Improved genome assembly and evidence-based global gene model set for the chordate Ciona intestinalis: new insight into intron and operon populations.</title>
        <authorList>
            <person name="Satou Y."/>
            <person name="Mineta K."/>
            <person name="Ogasawara M."/>
            <person name="Sasakura Y."/>
            <person name="Shoguchi E."/>
            <person name="Ueno K."/>
            <person name="Yamada L."/>
            <person name="Matsumoto J."/>
            <person name="Wasserscheid J."/>
            <person name="Dewar K."/>
            <person name="Wiley G.B."/>
            <person name="Macmil S.L."/>
            <person name="Roe B.A."/>
            <person name="Zeller R.W."/>
            <person name="Hastings K.E."/>
            <person name="Lemaire P."/>
            <person name="Lindquist E."/>
            <person name="Endo T."/>
            <person name="Hotta K."/>
            <person name="Inaba K."/>
        </authorList>
    </citation>
    <scope>NUCLEOTIDE SEQUENCE [LARGE SCALE GENOMIC DNA]</scope>
    <source>
        <strain evidence="10">wild type</strain>
    </source>
</reference>
<organism evidence="10 11">
    <name type="scientific">Ciona intestinalis</name>
    <name type="common">Transparent sea squirt</name>
    <name type="synonym">Ascidia intestinalis</name>
    <dbReference type="NCBI Taxonomy" id="7719"/>
    <lineage>
        <taxon>Eukaryota</taxon>
        <taxon>Metazoa</taxon>
        <taxon>Chordata</taxon>
        <taxon>Tunicata</taxon>
        <taxon>Ascidiacea</taxon>
        <taxon>Phlebobranchia</taxon>
        <taxon>Cionidae</taxon>
        <taxon>Ciona</taxon>
    </lineage>
</organism>
<keyword evidence="11" id="KW-1185">Reference proteome</keyword>
<feature type="region of interest" description="Disordered" evidence="8">
    <location>
        <begin position="147"/>
        <end position="172"/>
    </location>
</feature>
<feature type="compositionally biased region" description="Polar residues" evidence="8">
    <location>
        <begin position="209"/>
        <end position="220"/>
    </location>
</feature>
<evidence type="ECO:0000256" key="1">
    <source>
        <dbReference type="ARBA" id="ARBA00004123"/>
    </source>
</evidence>
<feature type="compositionally biased region" description="Basic and acidic residues" evidence="8">
    <location>
        <begin position="256"/>
        <end position="265"/>
    </location>
</feature>
<dbReference type="EMBL" id="EAAA01000059">
    <property type="status" value="NOT_ANNOTATED_CDS"/>
    <property type="molecule type" value="Genomic_DNA"/>
</dbReference>
<evidence type="ECO:0000256" key="6">
    <source>
        <dbReference type="ARBA" id="ARBA00023242"/>
    </source>
</evidence>
<dbReference type="PROSITE" id="PS00028">
    <property type="entry name" value="ZINC_FINGER_C2H2_1"/>
    <property type="match status" value="3"/>
</dbReference>
<feature type="compositionally biased region" description="Polar residues" evidence="8">
    <location>
        <begin position="228"/>
        <end position="240"/>
    </location>
</feature>
<evidence type="ECO:0000313" key="10">
    <source>
        <dbReference type="Ensembl" id="ENSCINP00000012549.3"/>
    </source>
</evidence>
<name>F6ZFZ3_CIOIN</name>
<dbReference type="FunFam" id="3.30.160.60:FF:000926">
    <property type="entry name" value="Kruppel like factor 13"/>
    <property type="match status" value="1"/>
</dbReference>
<dbReference type="STRING" id="7719.ENSCINP00000012549"/>
<evidence type="ECO:0000256" key="8">
    <source>
        <dbReference type="SAM" id="MobiDB-lite"/>
    </source>
</evidence>
<evidence type="ECO:0000259" key="9">
    <source>
        <dbReference type="PROSITE" id="PS50157"/>
    </source>
</evidence>
<feature type="compositionally biased region" description="Polar residues" evidence="8">
    <location>
        <begin position="147"/>
        <end position="164"/>
    </location>
</feature>
<evidence type="ECO:0000256" key="7">
    <source>
        <dbReference type="PROSITE-ProRule" id="PRU00042"/>
    </source>
</evidence>
<dbReference type="GO" id="GO:0006357">
    <property type="term" value="P:regulation of transcription by RNA polymerase II"/>
    <property type="evidence" value="ECO:0000318"/>
    <property type="project" value="GO_Central"/>
</dbReference>
<reference evidence="10" key="4">
    <citation type="submission" date="2025-09" db="UniProtKB">
        <authorList>
            <consortium name="Ensembl"/>
        </authorList>
    </citation>
    <scope>IDENTIFICATION</scope>
</reference>
<reference evidence="11" key="1">
    <citation type="journal article" date="2002" name="Science">
        <title>The draft genome of Ciona intestinalis: insights into chordate and vertebrate origins.</title>
        <authorList>
            <person name="Dehal P."/>
            <person name="Satou Y."/>
            <person name="Campbell R.K."/>
            <person name="Chapman J."/>
            <person name="Degnan B."/>
            <person name="De Tomaso A."/>
            <person name="Davidson B."/>
            <person name="Di Gregorio A."/>
            <person name="Gelpke M."/>
            <person name="Goodstein D.M."/>
            <person name="Harafuji N."/>
            <person name="Hastings K.E."/>
            <person name="Ho I."/>
            <person name="Hotta K."/>
            <person name="Huang W."/>
            <person name="Kawashima T."/>
            <person name="Lemaire P."/>
            <person name="Martinez D."/>
            <person name="Meinertzhagen I.A."/>
            <person name="Necula S."/>
            <person name="Nonaka M."/>
            <person name="Putnam N."/>
            <person name="Rash S."/>
            <person name="Saiga H."/>
            <person name="Satake M."/>
            <person name="Terry A."/>
            <person name="Yamada L."/>
            <person name="Wang H.G."/>
            <person name="Awazu S."/>
            <person name="Azumi K."/>
            <person name="Boore J."/>
            <person name="Branno M."/>
            <person name="Chin-Bow S."/>
            <person name="DeSantis R."/>
            <person name="Doyle S."/>
            <person name="Francino P."/>
            <person name="Keys D.N."/>
            <person name="Haga S."/>
            <person name="Hayashi H."/>
            <person name="Hino K."/>
            <person name="Imai K.S."/>
            <person name="Inaba K."/>
            <person name="Kano S."/>
            <person name="Kobayashi K."/>
            <person name="Kobayashi M."/>
            <person name="Lee B.I."/>
            <person name="Makabe K.W."/>
            <person name="Manohar C."/>
            <person name="Matassi G."/>
            <person name="Medina M."/>
            <person name="Mochizuki Y."/>
            <person name="Mount S."/>
            <person name="Morishita T."/>
            <person name="Miura S."/>
            <person name="Nakayama A."/>
            <person name="Nishizaka S."/>
            <person name="Nomoto H."/>
            <person name="Ohta F."/>
            <person name="Oishi K."/>
            <person name="Rigoutsos I."/>
            <person name="Sano M."/>
            <person name="Sasaki A."/>
            <person name="Sasakura Y."/>
            <person name="Shoguchi E."/>
            <person name="Shin-i T."/>
            <person name="Spagnuolo A."/>
            <person name="Stainier D."/>
            <person name="Suzuki M.M."/>
            <person name="Tassy O."/>
            <person name="Takatori N."/>
            <person name="Tokuoka M."/>
            <person name="Yagi K."/>
            <person name="Yoshizaki F."/>
            <person name="Wada S."/>
            <person name="Zhang C."/>
            <person name="Hyatt P.D."/>
            <person name="Larimer F."/>
            <person name="Detter C."/>
            <person name="Doggett N."/>
            <person name="Glavina T."/>
            <person name="Hawkins T."/>
            <person name="Richardson P."/>
            <person name="Lucas S."/>
            <person name="Kohara Y."/>
            <person name="Levine M."/>
            <person name="Satoh N."/>
            <person name="Rokhsar D.S."/>
        </authorList>
    </citation>
    <scope>NUCLEOTIDE SEQUENCE [LARGE SCALE GENOMIC DNA]</scope>
</reference>
<proteinExistence type="predicted"/>
<keyword evidence="2" id="KW-0479">Metal-binding</keyword>
<dbReference type="InterPro" id="IPR013087">
    <property type="entry name" value="Znf_C2H2_type"/>
</dbReference>
<feature type="region of interest" description="Disordered" evidence="8">
    <location>
        <begin position="521"/>
        <end position="554"/>
    </location>
</feature>
<dbReference type="SUPFAM" id="SSF57667">
    <property type="entry name" value="beta-beta-alpha zinc fingers"/>
    <property type="match status" value="2"/>
</dbReference>
<dbReference type="GO" id="GO:0000981">
    <property type="term" value="F:DNA-binding transcription factor activity, RNA polymerase II-specific"/>
    <property type="evidence" value="ECO:0000318"/>
    <property type="project" value="GO_Central"/>
</dbReference>
<dbReference type="InterPro" id="IPR036236">
    <property type="entry name" value="Znf_C2H2_sf"/>
</dbReference>
<evidence type="ECO:0000256" key="2">
    <source>
        <dbReference type="ARBA" id="ARBA00022723"/>
    </source>
</evidence>
<keyword evidence="6" id="KW-0539">Nucleus</keyword>
<comment type="subcellular location">
    <subcellularLocation>
        <location evidence="1">Nucleus</location>
    </subcellularLocation>
</comment>
<dbReference type="GeneTree" id="ENSGT00940000165792"/>
<dbReference type="PANTHER" id="PTHR23235">
    <property type="entry name" value="KRUEPPEL-LIKE TRANSCRIPTION FACTOR"/>
    <property type="match status" value="1"/>
</dbReference>
<dbReference type="GO" id="GO:0005634">
    <property type="term" value="C:nucleus"/>
    <property type="evidence" value="ECO:0007669"/>
    <property type="project" value="UniProtKB-SubCell"/>
</dbReference>
<accession>F6ZFZ3</accession>
<dbReference type="AlphaFoldDB" id="F6ZFZ3"/>
<keyword evidence="4 7" id="KW-0863">Zinc-finger</keyword>
<dbReference type="OMA" id="CNDCEAA"/>
<keyword evidence="3" id="KW-0677">Repeat</keyword>
<dbReference type="PANTHER" id="PTHR23235:SF164">
    <property type="entry name" value="C2H2-TYPE DOMAIN-CONTAINING PROTEIN"/>
    <property type="match status" value="1"/>
</dbReference>
<dbReference type="FunFam" id="3.30.160.60:FF:000125">
    <property type="entry name" value="Putative zinc finger protein 143"/>
    <property type="match status" value="1"/>
</dbReference>
<feature type="domain" description="C2H2-type" evidence="9">
    <location>
        <begin position="424"/>
        <end position="453"/>
    </location>
</feature>
<dbReference type="GO" id="GO:0008270">
    <property type="term" value="F:zinc ion binding"/>
    <property type="evidence" value="ECO:0007669"/>
    <property type="project" value="UniProtKB-KW"/>
</dbReference>
<feature type="region of interest" description="Disordered" evidence="8">
    <location>
        <begin position="96"/>
        <end position="121"/>
    </location>
</feature>
<dbReference type="GO" id="GO:0000978">
    <property type="term" value="F:RNA polymerase II cis-regulatory region sequence-specific DNA binding"/>
    <property type="evidence" value="ECO:0000318"/>
    <property type="project" value="GO_Central"/>
</dbReference>
<dbReference type="Ensembl" id="ENSCINT00000012549.3">
    <property type="protein sequence ID" value="ENSCINP00000012549.3"/>
    <property type="gene ID" value="ENSCING00000006082.3"/>
</dbReference>
<evidence type="ECO:0000313" key="11">
    <source>
        <dbReference type="Proteomes" id="UP000008144"/>
    </source>
</evidence>
<dbReference type="HOGENOM" id="CLU_031545_0_0_1"/>
<reference evidence="10" key="3">
    <citation type="submission" date="2025-08" db="UniProtKB">
        <authorList>
            <consortium name="Ensembl"/>
        </authorList>
    </citation>
    <scope>IDENTIFICATION</scope>
</reference>
<dbReference type="Proteomes" id="UP000008144">
    <property type="component" value="Chromosome 1"/>
</dbReference>
<evidence type="ECO:0000256" key="3">
    <source>
        <dbReference type="ARBA" id="ARBA00022737"/>
    </source>
</evidence>
<keyword evidence="5" id="KW-0862">Zinc</keyword>
<dbReference type="FunFam" id="3.30.160.60:FF:000018">
    <property type="entry name" value="Krueppel-like factor 15"/>
    <property type="match status" value="1"/>
</dbReference>
<evidence type="ECO:0000256" key="5">
    <source>
        <dbReference type="ARBA" id="ARBA00022833"/>
    </source>
</evidence>
<protein>
    <recommendedName>
        <fullName evidence="9">C2H2-type domain-containing protein</fullName>
    </recommendedName>
</protein>